<protein>
    <submittedName>
        <fullName evidence="2">Uncharacterized protein</fullName>
    </submittedName>
</protein>
<evidence type="ECO:0000256" key="1">
    <source>
        <dbReference type="SAM" id="MobiDB-lite"/>
    </source>
</evidence>
<sequence>MNRLCSLHLCLDIMGRERKNKRNNHRTTKKEEISQ</sequence>
<feature type="compositionally biased region" description="Basic residues" evidence="1">
    <location>
        <begin position="18"/>
        <end position="28"/>
    </location>
</feature>
<dbReference type="EMBL" id="GGEC01059797">
    <property type="protein sequence ID" value="MBX40281.1"/>
    <property type="molecule type" value="Transcribed_RNA"/>
</dbReference>
<reference evidence="2" key="1">
    <citation type="submission" date="2018-02" db="EMBL/GenBank/DDBJ databases">
        <title>Rhizophora mucronata_Transcriptome.</title>
        <authorList>
            <person name="Meera S.P."/>
            <person name="Sreeshan A."/>
            <person name="Augustine A."/>
        </authorList>
    </citation>
    <scope>NUCLEOTIDE SEQUENCE</scope>
    <source>
        <tissue evidence="2">Leaf</tissue>
    </source>
</reference>
<dbReference type="AlphaFoldDB" id="A0A2P2NCR4"/>
<name>A0A2P2NCR4_RHIMU</name>
<accession>A0A2P2NCR4</accession>
<organism evidence="2">
    <name type="scientific">Rhizophora mucronata</name>
    <name type="common">Asiatic mangrove</name>
    <dbReference type="NCBI Taxonomy" id="61149"/>
    <lineage>
        <taxon>Eukaryota</taxon>
        <taxon>Viridiplantae</taxon>
        <taxon>Streptophyta</taxon>
        <taxon>Embryophyta</taxon>
        <taxon>Tracheophyta</taxon>
        <taxon>Spermatophyta</taxon>
        <taxon>Magnoliopsida</taxon>
        <taxon>eudicotyledons</taxon>
        <taxon>Gunneridae</taxon>
        <taxon>Pentapetalae</taxon>
        <taxon>rosids</taxon>
        <taxon>fabids</taxon>
        <taxon>Malpighiales</taxon>
        <taxon>Rhizophoraceae</taxon>
        <taxon>Rhizophora</taxon>
    </lineage>
</organism>
<evidence type="ECO:0000313" key="2">
    <source>
        <dbReference type="EMBL" id="MBX40281.1"/>
    </source>
</evidence>
<proteinExistence type="predicted"/>
<feature type="region of interest" description="Disordered" evidence="1">
    <location>
        <begin position="16"/>
        <end position="35"/>
    </location>
</feature>